<keyword evidence="4" id="KW-0165">Cleavage on pair of basic residues</keyword>
<evidence type="ECO:0000256" key="9">
    <source>
        <dbReference type="ARBA" id="ARBA00040274"/>
    </source>
</evidence>
<evidence type="ECO:0000256" key="8">
    <source>
        <dbReference type="ARBA" id="ARBA00037509"/>
    </source>
</evidence>
<evidence type="ECO:0000256" key="5">
    <source>
        <dbReference type="ARBA" id="ARBA00022702"/>
    </source>
</evidence>
<dbReference type="GO" id="GO:0097746">
    <property type="term" value="P:blood vessel diameter maintenance"/>
    <property type="evidence" value="ECO:0007669"/>
    <property type="project" value="InterPro"/>
</dbReference>
<sequence length="123" mass="13782">MYKLASCLLFIGFLNPLLSLPVTDSSDMSPQLSAGEDSRLTLDMLERASLLRMRPEMLSAQRGNGLGEADPSTNTFNPRGTPRKFQAFSEQDLKVLLSHLLAGTRKQYKKHGIPSECFWKYCV</sequence>
<feature type="chain" id="PRO_5039323274" description="Urotensin-2" evidence="12">
    <location>
        <begin position="20"/>
        <end position="123"/>
    </location>
</feature>
<dbReference type="GO" id="GO:0005179">
    <property type="term" value="F:hormone activity"/>
    <property type="evidence" value="ECO:0007669"/>
    <property type="project" value="UniProtKB-KW"/>
</dbReference>
<dbReference type="OrthoDB" id="8894951at2759"/>
<dbReference type="AlphaFoldDB" id="A0A9B0WWZ5"/>
<keyword evidence="3" id="KW-0964">Secreted</keyword>
<dbReference type="CTD" id="10911"/>
<dbReference type="GO" id="GO:0008217">
    <property type="term" value="P:regulation of blood pressure"/>
    <property type="evidence" value="ECO:0007669"/>
    <property type="project" value="InterPro"/>
</dbReference>
<evidence type="ECO:0000256" key="4">
    <source>
        <dbReference type="ARBA" id="ARBA00022685"/>
    </source>
</evidence>
<dbReference type="InterPro" id="IPR001483">
    <property type="entry name" value="Urotensin_II"/>
</dbReference>
<dbReference type="PANTHER" id="PTHR14447:SF0">
    <property type="entry name" value="UROTENSIN-2"/>
    <property type="match status" value="1"/>
</dbReference>
<evidence type="ECO:0000313" key="14">
    <source>
        <dbReference type="RefSeq" id="XP_006873164.1"/>
    </source>
</evidence>
<accession>A0A9B0WWZ5</accession>
<dbReference type="GO" id="GO:0005615">
    <property type="term" value="C:extracellular space"/>
    <property type="evidence" value="ECO:0007669"/>
    <property type="project" value="TreeGrafter"/>
</dbReference>
<evidence type="ECO:0000256" key="7">
    <source>
        <dbReference type="ARBA" id="ARBA00023157"/>
    </source>
</evidence>
<evidence type="ECO:0000256" key="1">
    <source>
        <dbReference type="ARBA" id="ARBA00004613"/>
    </source>
</evidence>
<reference evidence="14" key="1">
    <citation type="submission" date="2025-08" db="UniProtKB">
        <authorList>
            <consortium name="RefSeq"/>
        </authorList>
    </citation>
    <scope>IDENTIFICATION</scope>
    <source>
        <tissue evidence="14">Spleen</tissue>
    </source>
</reference>
<evidence type="ECO:0000256" key="3">
    <source>
        <dbReference type="ARBA" id="ARBA00022525"/>
    </source>
</evidence>
<comment type="similarity">
    <text evidence="2 11">Belongs to the urotensin-2 family.</text>
</comment>
<name>A0A9B0WWZ5_CHRAS</name>
<keyword evidence="13" id="KW-1185">Reference proteome</keyword>
<keyword evidence="7" id="KW-1015">Disulfide bond</keyword>
<evidence type="ECO:0000313" key="13">
    <source>
        <dbReference type="Proteomes" id="UP000504623"/>
    </source>
</evidence>
<evidence type="ECO:0000256" key="11">
    <source>
        <dbReference type="RuleBase" id="RU000636"/>
    </source>
</evidence>
<feature type="signal peptide" evidence="12">
    <location>
        <begin position="1"/>
        <end position="19"/>
    </location>
</feature>
<dbReference type="RefSeq" id="XP_006873164.1">
    <property type="nucleotide sequence ID" value="XM_006873102.1"/>
</dbReference>
<evidence type="ECO:0000256" key="10">
    <source>
        <dbReference type="ARBA" id="ARBA00043243"/>
    </source>
</evidence>
<dbReference type="GeneID" id="102842560"/>
<evidence type="ECO:0000256" key="2">
    <source>
        <dbReference type="ARBA" id="ARBA00006719"/>
    </source>
</evidence>
<gene>
    <name evidence="14" type="primary">UTS2</name>
</gene>
<keyword evidence="6 12" id="KW-0732">Signal</keyword>
<comment type="subcellular location">
    <subcellularLocation>
        <location evidence="1 11">Secreted</location>
    </subcellularLocation>
</comment>
<dbReference type="Proteomes" id="UP000504623">
    <property type="component" value="Unplaced"/>
</dbReference>
<dbReference type="PANTHER" id="PTHR14447">
    <property type="entry name" value="UROTENSIN 2"/>
    <property type="match status" value="1"/>
</dbReference>
<evidence type="ECO:0000256" key="12">
    <source>
        <dbReference type="SAM" id="SignalP"/>
    </source>
</evidence>
<dbReference type="PROSITE" id="PS00984">
    <property type="entry name" value="UROTENSIN_II"/>
    <property type="match status" value="1"/>
</dbReference>
<evidence type="ECO:0000256" key="6">
    <source>
        <dbReference type="ARBA" id="ARBA00022729"/>
    </source>
</evidence>
<comment type="function">
    <text evidence="8">Highly potent vasoconstrictor.</text>
</comment>
<dbReference type="Pfam" id="PF02083">
    <property type="entry name" value="Urotensin_II"/>
    <property type="match status" value="1"/>
</dbReference>
<protein>
    <recommendedName>
        <fullName evidence="9">Urotensin-2</fullName>
    </recommendedName>
    <alternativeName>
        <fullName evidence="10">Urotensin II</fullName>
    </alternativeName>
</protein>
<keyword evidence="5 11" id="KW-0372">Hormone</keyword>
<organism evidence="13 14">
    <name type="scientific">Chrysochloris asiatica</name>
    <name type="common">Cape golden mole</name>
    <dbReference type="NCBI Taxonomy" id="185453"/>
    <lineage>
        <taxon>Eukaryota</taxon>
        <taxon>Metazoa</taxon>
        <taxon>Chordata</taxon>
        <taxon>Craniata</taxon>
        <taxon>Vertebrata</taxon>
        <taxon>Euteleostomi</taxon>
        <taxon>Mammalia</taxon>
        <taxon>Eutheria</taxon>
        <taxon>Afrotheria</taxon>
        <taxon>Chrysochloridae</taxon>
        <taxon>Chrysochlorinae</taxon>
        <taxon>Chrysochloris</taxon>
    </lineage>
</organism>
<proteinExistence type="inferred from homology"/>